<keyword evidence="4" id="KW-1185">Reference proteome</keyword>
<proteinExistence type="predicted"/>
<keyword evidence="1" id="KW-0472">Membrane</keyword>
<evidence type="ECO:0000313" key="3">
    <source>
        <dbReference type="EMBL" id="KAF2114888.1"/>
    </source>
</evidence>
<keyword evidence="1" id="KW-1133">Transmembrane helix</keyword>
<dbReference type="OrthoDB" id="194358at2759"/>
<reference evidence="3" key="1">
    <citation type="journal article" date="2020" name="Stud. Mycol.">
        <title>101 Dothideomycetes genomes: a test case for predicting lifestyles and emergence of pathogens.</title>
        <authorList>
            <person name="Haridas S."/>
            <person name="Albert R."/>
            <person name="Binder M."/>
            <person name="Bloem J."/>
            <person name="Labutti K."/>
            <person name="Salamov A."/>
            <person name="Andreopoulos B."/>
            <person name="Baker S."/>
            <person name="Barry K."/>
            <person name="Bills G."/>
            <person name="Bluhm B."/>
            <person name="Cannon C."/>
            <person name="Castanera R."/>
            <person name="Culley D."/>
            <person name="Daum C."/>
            <person name="Ezra D."/>
            <person name="Gonzalez J."/>
            <person name="Henrissat B."/>
            <person name="Kuo A."/>
            <person name="Liang C."/>
            <person name="Lipzen A."/>
            <person name="Lutzoni F."/>
            <person name="Magnuson J."/>
            <person name="Mondo S."/>
            <person name="Nolan M."/>
            <person name="Ohm R."/>
            <person name="Pangilinan J."/>
            <person name="Park H.-J."/>
            <person name="Ramirez L."/>
            <person name="Alfaro M."/>
            <person name="Sun H."/>
            <person name="Tritt A."/>
            <person name="Yoshinaga Y."/>
            <person name="Zwiers L.-H."/>
            <person name="Turgeon B."/>
            <person name="Goodwin S."/>
            <person name="Spatafora J."/>
            <person name="Crous P."/>
            <person name="Grigoriev I."/>
        </authorList>
    </citation>
    <scope>NUCLEOTIDE SEQUENCE</scope>
    <source>
        <strain evidence="3">CBS 627.86</strain>
    </source>
</reference>
<evidence type="ECO:0000313" key="4">
    <source>
        <dbReference type="Proteomes" id="UP000799770"/>
    </source>
</evidence>
<dbReference type="EMBL" id="ML977324">
    <property type="protein sequence ID" value="KAF2114888.1"/>
    <property type="molecule type" value="Genomic_DNA"/>
</dbReference>
<dbReference type="Pfam" id="PF06985">
    <property type="entry name" value="HET"/>
    <property type="match status" value="1"/>
</dbReference>
<accession>A0A6A5Z924</accession>
<name>A0A6A5Z924_9PLEO</name>
<gene>
    <name evidence="3" type="ORF">BDV96DRAFT_632297</name>
</gene>
<evidence type="ECO:0000256" key="1">
    <source>
        <dbReference type="SAM" id="Phobius"/>
    </source>
</evidence>
<feature type="transmembrane region" description="Helical" evidence="1">
    <location>
        <begin position="418"/>
        <end position="438"/>
    </location>
</feature>
<evidence type="ECO:0000259" key="2">
    <source>
        <dbReference type="Pfam" id="PF06985"/>
    </source>
</evidence>
<organism evidence="3 4">
    <name type="scientific">Lophiotrema nucula</name>
    <dbReference type="NCBI Taxonomy" id="690887"/>
    <lineage>
        <taxon>Eukaryota</taxon>
        <taxon>Fungi</taxon>
        <taxon>Dikarya</taxon>
        <taxon>Ascomycota</taxon>
        <taxon>Pezizomycotina</taxon>
        <taxon>Dothideomycetes</taxon>
        <taxon>Pleosporomycetidae</taxon>
        <taxon>Pleosporales</taxon>
        <taxon>Lophiotremataceae</taxon>
        <taxon>Lophiotrema</taxon>
    </lineage>
</organism>
<dbReference type="Proteomes" id="UP000799770">
    <property type="component" value="Unassembled WGS sequence"/>
</dbReference>
<dbReference type="PANTHER" id="PTHR24148:SF73">
    <property type="entry name" value="HET DOMAIN PROTEIN (AFU_ORTHOLOGUE AFUA_8G01020)"/>
    <property type="match status" value="1"/>
</dbReference>
<feature type="domain" description="Heterokaryon incompatibility" evidence="2">
    <location>
        <begin position="47"/>
        <end position="189"/>
    </location>
</feature>
<protein>
    <submittedName>
        <fullName evidence="3">Heterokaryon incompatibility protein-domain-containing protein</fullName>
    </submittedName>
</protein>
<dbReference type="PANTHER" id="PTHR24148">
    <property type="entry name" value="ANKYRIN REPEAT DOMAIN-CONTAINING PROTEIN 39 HOMOLOG-RELATED"/>
    <property type="match status" value="1"/>
</dbReference>
<dbReference type="AlphaFoldDB" id="A0A6A5Z924"/>
<keyword evidence="1" id="KW-0812">Transmembrane</keyword>
<sequence length="613" mass="69405">MDTGALFKHELLNLRKRSIRLVNVLPELSNQGRIQLNMSQETIDACYTCLSYVWGPANGEQHEIEIDARVFGVRSNLHGFLAIARTQHWHKSLWIDALCIDQENVNERNHQVQQMGSIYSSATQVLVWLGQKPLVNALFATIHMMKRLYGLAWKAQYMQMPFYKLLHLPNVLLECLADEYWSRAWITQEILLAPKVQLLAGEEAIDLEEIYSFKQNTPAGKQIEGDARIEHFDALGDPRYPREAPTLIGLLIEFRDKSCMIPRDRIFSLLSICGHSRILQVDYSISNTLLLFRTLQALGRFTDLDSLKIVAHSIGWNNVLYEHMGQDEERLYVDLDLRGRVVQKGYSHCQDCSGDTPSKWSRSDGLILCLARACSTSSGHLHWDDQGLKASIGSELHSCGTSIILHNRPPPDWKANAITLPFIPLFVITFLAVGVSIASRKDQRPRPMSRPAPWADGPFPLLKTPSATKDIHHEFAEGLGALHEYSTKTAPKEFCRLIDAFAKPIRKHLADEIATLWAIDSVTTDSAESRKLLEIYEYCEAEAGKQDKHVVSPMVLGLCDKTFEGGNDWPKMPIGSAYLVHYLFGRKHRGAWRFLPCDTWGQPRELAFAAKGH</sequence>
<dbReference type="InterPro" id="IPR010730">
    <property type="entry name" value="HET"/>
</dbReference>
<dbReference type="InterPro" id="IPR052895">
    <property type="entry name" value="HetReg/Transcr_Mod"/>
</dbReference>